<keyword evidence="1" id="KW-0472">Membrane</keyword>
<keyword evidence="3" id="KW-1185">Reference proteome</keyword>
<name>A0A4Y3WTY4_9PSEU</name>
<feature type="transmembrane region" description="Helical" evidence="1">
    <location>
        <begin position="12"/>
        <end position="35"/>
    </location>
</feature>
<feature type="transmembrane region" description="Helical" evidence="1">
    <location>
        <begin position="498"/>
        <end position="519"/>
    </location>
</feature>
<evidence type="ECO:0008006" key="4">
    <source>
        <dbReference type="Google" id="ProtNLM"/>
    </source>
</evidence>
<feature type="transmembrane region" description="Helical" evidence="1">
    <location>
        <begin position="389"/>
        <end position="411"/>
    </location>
</feature>
<organism evidence="2 3">
    <name type="scientific">Pseudonocardia hydrocarbonoxydans</name>
    <dbReference type="NCBI Taxonomy" id="76726"/>
    <lineage>
        <taxon>Bacteria</taxon>
        <taxon>Bacillati</taxon>
        <taxon>Actinomycetota</taxon>
        <taxon>Actinomycetes</taxon>
        <taxon>Pseudonocardiales</taxon>
        <taxon>Pseudonocardiaceae</taxon>
        <taxon>Pseudonocardia</taxon>
    </lineage>
</organism>
<feature type="transmembrane region" description="Helical" evidence="1">
    <location>
        <begin position="119"/>
        <end position="147"/>
    </location>
</feature>
<evidence type="ECO:0000313" key="3">
    <source>
        <dbReference type="Proteomes" id="UP000320338"/>
    </source>
</evidence>
<feature type="transmembrane region" description="Helical" evidence="1">
    <location>
        <begin position="290"/>
        <end position="308"/>
    </location>
</feature>
<keyword evidence="1" id="KW-0812">Transmembrane</keyword>
<feature type="transmembrane region" description="Helical" evidence="1">
    <location>
        <begin position="231"/>
        <end position="252"/>
    </location>
</feature>
<keyword evidence="1" id="KW-1133">Transmembrane helix</keyword>
<feature type="transmembrane region" description="Helical" evidence="1">
    <location>
        <begin position="336"/>
        <end position="357"/>
    </location>
</feature>
<evidence type="ECO:0000313" key="2">
    <source>
        <dbReference type="EMBL" id="GEC22362.1"/>
    </source>
</evidence>
<dbReference type="Proteomes" id="UP000320338">
    <property type="component" value="Unassembled WGS sequence"/>
</dbReference>
<comment type="caution">
    <text evidence="2">The sequence shown here is derived from an EMBL/GenBank/DDBJ whole genome shotgun (WGS) entry which is preliminary data.</text>
</comment>
<sequence>MTAVARLAARLVARGGGILLGVAAGISALVVATYATVIASAPGGAASLTALAANPAIRTLFGQPVALDDPGGFTVWRTGTVLAVAVTVWAALATTRVLRGEEDAGRWDLLLSGRVPVGTVVGVHLAVVVTAVVAVGAGVTVALLATGTAAGGAVVHGASLALAGAAAVGTAGVTSQLLPDRGRATGAAVAVLLTGLLARMVADGVTALEWLRWVSPFGVVALTRPFEADRVAPLLVLGGAAAVLLGATVVLAGRRDLRDAPLGHGRPRAPRTRLLGSVPAFALRRLGRPLVGWTVGVGAFFLLIGLIAESMTDFLAENPVFAELATRAGFAELGSVAGYAATLFALLAVLVGGFVAARVGGLAHAESARHLDLLLAAPVTRPQLVGAEVAATATGAVALTAAAAVATWAGTAVVGAPLGLGDALAGAANTLPLTALGLGAAVLALGVAPAHVAAIGLLPAAGGFVLNVVADSVDAPEWVAGLSPYAHLAAVPVEPPDLVAAAVMLAIAAAAGAAGTWALGRRDIR</sequence>
<evidence type="ECO:0000256" key="1">
    <source>
        <dbReference type="SAM" id="Phobius"/>
    </source>
</evidence>
<feature type="transmembrane region" description="Helical" evidence="1">
    <location>
        <begin position="452"/>
        <end position="470"/>
    </location>
</feature>
<dbReference type="OrthoDB" id="2014935at2"/>
<dbReference type="AlphaFoldDB" id="A0A4Y3WTY4"/>
<dbReference type="RefSeq" id="WP_141281794.1">
    <property type="nucleotide sequence ID" value="NZ_BAAARZ010000028.1"/>
</dbReference>
<reference evidence="2 3" key="1">
    <citation type="submission" date="2019-06" db="EMBL/GenBank/DDBJ databases">
        <title>Whole genome shotgun sequence of Pseudonocardia hydrocarbonoxydans NBRC 14498.</title>
        <authorList>
            <person name="Hosoyama A."/>
            <person name="Uohara A."/>
            <person name="Ohji S."/>
            <person name="Ichikawa N."/>
        </authorList>
    </citation>
    <scope>NUCLEOTIDE SEQUENCE [LARGE SCALE GENOMIC DNA]</scope>
    <source>
        <strain evidence="2 3">NBRC 14498</strain>
    </source>
</reference>
<proteinExistence type="predicted"/>
<protein>
    <recommendedName>
        <fullName evidence="4">Exporter of polyketide antibiotics</fullName>
    </recommendedName>
</protein>
<feature type="transmembrane region" description="Helical" evidence="1">
    <location>
        <begin position="423"/>
        <end position="445"/>
    </location>
</feature>
<feature type="transmembrane region" description="Helical" evidence="1">
    <location>
        <begin position="186"/>
        <end position="211"/>
    </location>
</feature>
<feature type="transmembrane region" description="Helical" evidence="1">
    <location>
        <begin position="75"/>
        <end position="98"/>
    </location>
</feature>
<accession>A0A4Y3WTY4</accession>
<gene>
    <name evidence="2" type="ORF">PHY01_46450</name>
</gene>
<feature type="transmembrane region" description="Helical" evidence="1">
    <location>
        <begin position="153"/>
        <end position="174"/>
    </location>
</feature>
<dbReference type="EMBL" id="BJNG01000043">
    <property type="protein sequence ID" value="GEC22362.1"/>
    <property type="molecule type" value="Genomic_DNA"/>
</dbReference>